<dbReference type="EMBL" id="JAVDTH010000001">
    <property type="protein sequence ID" value="MDR6710475.1"/>
    <property type="molecule type" value="Genomic_DNA"/>
</dbReference>
<sequence>MSSQPETQFASDLDSSPLLLPAKVLRNDAEALQAARELADIARQQAAKRDQQRKLPWAEIELFTRSGLGSISVPKAFGGPDVSFATVAEVFRLISAADPALGQIPQNQFGMLQLLRLTATEAQQALIFSAVLDGWRIGNAGPERGTKDTLTLKARISRDGDGYRISGEKFYSTGALFAHWVAVKALDDEGRQRLAFVRRGSPGLRIVDDWSGFGQRTTASGTVLLDNVPVDAELVIDNWRQRDRANIQGAASQLIQAAIDAGIAEAAIDEAIQFVREKSRPFIDANVERASDDPYVIADIGRLKLELHAAEALLRKAARVLDEVNAGDIDDDAAARASIAVAEAKVLTTEIALQASEKLFELAGSRATLAEFNLDRHWRNARVHTLHDPVRWKYHAVGAWHLNGTRPARHSWI</sequence>
<organism evidence="1 2">
    <name type="scientific">Pseudomonas hunanensis</name>
    <dbReference type="NCBI Taxonomy" id="1247546"/>
    <lineage>
        <taxon>Bacteria</taxon>
        <taxon>Pseudomonadati</taxon>
        <taxon>Pseudomonadota</taxon>
        <taxon>Gammaproteobacteria</taxon>
        <taxon>Pseudomonadales</taxon>
        <taxon>Pseudomonadaceae</taxon>
        <taxon>Pseudomonas</taxon>
    </lineage>
</organism>
<protein>
    <submittedName>
        <fullName evidence="1">SfnB family sulfur acquisition oxidoreductase</fullName>
    </submittedName>
</protein>
<accession>A0ACC6JWB5</accession>
<gene>
    <name evidence="1" type="ORF">J2W83_000064</name>
</gene>
<proteinExistence type="predicted"/>
<reference evidence="1" key="1">
    <citation type="submission" date="2023-07" db="EMBL/GenBank/DDBJ databases">
        <title>Sorghum-associated microbial communities from plants grown in Nebraska, USA.</title>
        <authorList>
            <person name="Schachtman D."/>
        </authorList>
    </citation>
    <scope>NUCLEOTIDE SEQUENCE</scope>
    <source>
        <strain evidence="1">BE56</strain>
    </source>
</reference>
<comment type="caution">
    <text evidence="1">The sequence shown here is derived from an EMBL/GenBank/DDBJ whole genome shotgun (WGS) entry which is preliminary data.</text>
</comment>
<evidence type="ECO:0000313" key="1">
    <source>
        <dbReference type="EMBL" id="MDR6710475.1"/>
    </source>
</evidence>
<evidence type="ECO:0000313" key="2">
    <source>
        <dbReference type="Proteomes" id="UP001259587"/>
    </source>
</evidence>
<name>A0ACC6JWB5_9PSED</name>
<keyword evidence="2" id="KW-1185">Reference proteome</keyword>
<dbReference type="Proteomes" id="UP001259587">
    <property type="component" value="Unassembled WGS sequence"/>
</dbReference>